<name>A0A5C3NQ17_9APHY</name>
<dbReference type="Proteomes" id="UP000308197">
    <property type="component" value="Unassembled WGS sequence"/>
</dbReference>
<dbReference type="EMBL" id="ML212856">
    <property type="protein sequence ID" value="TFK78050.1"/>
    <property type="molecule type" value="Genomic_DNA"/>
</dbReference>
<dbReference type="AlphaFoldDB" id="A0A5C3NQ17"/>
<proteinExistence type="predicted"/>
<protein>
    <submittedName>
        <fullName evidence="1">Uncharacterized protein</fullName>
    </submittedName>
</protein>
<dbReference type="InParanoid" id="A0A5C3NQ17"/>
<evidence type="ECO:0000313" key="2">
    <source>
        <dbReference type="Proteomes" id="UP000308197"/>
    </source>
</evidence>
<organism evidence="1 2">
    <name type="scientific">Polyporus arcularius HHB13444</name>
    <dbReference type="NCBI Taxonomy" id="1314778"/>
    <lineage>
        <taxon>Eukaryota</taxon>
        <taxon>Fungi</taxon>
        <taxon>Dikarya</taxon>
        <taxon>Basidiomycota</taxon>
        <taxon>Agaricomycotina</taxon>
        <taxon>Agaricomycetes</taxon>
        <taxon>Polyporales</taxon>
        <taxon>Polyporaceae</taxon>
        <taxon>Polyporus</taxon>
    </lineage>
</organism>
<sequence length="77" mass="8268">MTGNPTHLLFDLNVAPLSAYRDVLGPLGLTKCTLKFAGDSIESNLAAPRQTVSSNAPDVSRKQLMSTRRLGPARCLI</sequence>
<evidence type="ECO:0000313" key="1">
    <source>
        <dbReference type="EMBL" id="TFK78050.1"/>
    </source>
</evidence>
<keyword evidence="2" id="KW-1185">Reference proteome</keyword>
<gene>
    <name evidence="1" type="ORF">K466DRAFT_607372</name>
</gene>
<reference evidence="1 2" key="1">
    <citation type="journal article" date="2019" name="Nat. Ecol. Evol.">
        <title>Megaphylogeny resolves global patterns of mushroom evolution.</title>
        <authorList>
            <person name="Varga T."/>
            <person name="Krizsan K."/>
            <person name="Foldi C."/>
            <person name="Dima B."/>
            <person name="Sanchez-Garcia M."/>
            <person name="Sanchez-Ramirez S."/>
            <person name="Szollosi G.J."/>
            <person name="Szarkandi J.G."/>
            <person name="Papp V."/>
            <person name="Albert L."/>
            <person name="Andreopoulos W."/>
            <person name="Angelini C."/>
            <person name="Antonin V."/>
            <person name="Barry K.W."/>
            <person name="Bougher N.L."/>
            <person name="Buchanan P."/>
            <person name="Buyck B."/>
            <person name="Bense V."/>
            <person name="Catcheside P."/>
            <person name="Chovatia M."/>
            <person name="Cooper J."/>
            <person name="Damon W."/>
            <person name="Desjardin D."/>
            <person name="Finy P."/>
            <person name="Geml J."/>
            <person name="Haridas S."/>
            <person name="Hughes K."/>
            <person name="Justo A."/>
            <person name="Karasinski D."/>
            <person name="Kautmanova I."/>
            <person name="Kiss B."/>
            <person name="Kocsube S."/>
            <person name="Kotiranta H."/>
            <person name="LaButti K.M."/>
            <person name="Lechner B.E."/>
            <person name="Liimatainen K."/>
            <person name="Lipzen A."/>
            <person name="Lukacs Z."/>
            <person name="Mihaltcheva S."/>
            <person name="Morgado L.N."/>
            <person name="Niskanen T."/>
            <person name="Noordeloos M.E."/>
            <person name="Ohm R.A."/>
            <person name="Ortiz-Santana B."/>
            <person name="Ovrebo C."/>
            <person name="Racz N."/>
            <person name="Riley R."/>
            <person name="Savchenko A."/>
            <person name="Shiryaev A."/>
            <person name="Soop K."/>
            <person name="Spirin V."/>
            <person name="Szebenyi C."/>
            <person name="Tomsovsky M."/>
            <person name="Tulloss R.E."/>
            <person name="Uehling J."/>
            <person name="Grigoriev I.V."/>
            <person name="Vagvolgyi C."/>
            <person name="Papp T."/>
            <person name="Martin F.M."/>
            <person name="Miettinen O."/>
            <person name="Hibbett D.S."/>
            <person name="Nagy L.G."/>
        </authorList>
    </citation>
    <scope>NUCLEOTIDE SEQUENCE [LARGE SCALE GENOMIC DNA]</scope>
    <source>
        <strain evidence="1 2">HHB13444</strain>
    </source>
</reference>
<accession>A0A5C3NQ17</accession>